<comment type="subcellular location">
    <subcellularLocation>
        <location evidence="12">Cell membrane</location>
        <topology evidence="12">Peripheral membrane protein</topology>
    </subcellularLocation>
</comment>
<reference evidence="13" key="1">
    <citation type="submission" date="2019-02" db="EMBL/GenBank/DDBJ databases">
        <authorList>
            <person name="Gruber-Vodicka R. H."/>
            <person name="Seah K. B. B."/>
        </authorList>
    </citation>
    <scope>NUCLEOTIDE SEQUENCE</scope>
    <source>
        <strain evidence="13">BECK_BZ197</strain>
    </source>
</reference>
<keyword evidence="9 12" id="KW-0456">Lyase</keyword>
<dbReference type="InterPro" id="IPR033178">
    <property type="entry name" value="PSD_type1_pro"/>
</dbReference>
<keyword evidence="3 12" id="KW-0444">Lipid biosynthesis</keyword>
<dbReference type="AlphaFoldDB" id="A0A450XLA9"/>
<keyword evidence="7 12" id="KW-0865">Zymogen</keyword>
<comment type="PTM">
    <text evidence="12">Is synthesized initially as an inactive proenzyme. Formation of the active enzyme involves a self-maturation process in which the active site pyruvoyl group is generated from an internal serine residue via an autocatalytic post-translational modification. Two non-identical subunits are generated from the proenzyme in this reaction, and the pyruvate is formed at the N-terminus of the alpha chain, which is derived from the carboxyl end of the proenzyme. The autoendoproteolytic cleavage occurs by a canonical serine protease mechanism, in which the side chain hydroxyl group of the serine supplies its oxygen atom to form the C-terminus of the beta chain, while the remainder of the serine residue undergoes an oxidative deamination to produce ammonia and the pyruvoyl prosthetic group on the alpha chain. During this reaction, the Ser that is part of the protease active site of the proenzyme becomes the pyruvoyl prosthetic group, which constitutes an essential element of the active site of the mature decarboxylase.</text>
</comment>
<feature type="active site" description="Schiff-base intermediate with substrate; via pyruvic acid; for decarboxylase activity" evidence="12">
    <location>
        <position position="273"/>
    </location>
</feature>
<evidence type="ECO:0000256" key="1">
    <source>
        <dbReference type="ARBA" id="ARBA00005189"/>
    </source>
</evidence>
<evidence type="ECO:0000256" key="6">
    <source>
        <dbReference type="ARBA" id="ARBA00023136"/>
    </source>
</evidence>
<organism evidence="13">
    <name type="scientific">Candidatus Kentrum sp. MB</name>
    <dbReference type="NCBI Taxonomy" id="2138164"/>
    <lineage>
        <taxon>Bacteria</taxon>
        <taxon>Pseudomonadati</taxon>
        <taxon>Pseudomonadota</taxon>
        <taxon>Gammaproteobacteria</taxon>
        <taxon>Candidatus Kentrum</taxon>
    </lineage>
</organism>
<dbReference type="NCBIfam" id="TIGR00163">
    <property type="entry name" value="PS_decarb"/>
    <property type="match status" value="1"/>
</dbReference>
<dbReference type="PANTHER" id="PTHR10067">
    <property type="entry name" value="PHOSPHATIDYLSERINE DECARBOXYLASE"/>
    <property type="match status" value="1"/>
</dbReference>
<comment type="pathway">
    <text evidence="1">Lipid metabolism.</text>
</comment>
<dbReference type="EMBL" id="CAADFO010000058">
    <property type="protein sequence ID" value="VFK30057.1"/>
    <property type="molecule type" value="Genomic_DNA"/>
</dbReference>
<dbReference type="PANTHER" id="PTHR10067:SF6">
    <property type="entry name" value="PHOSPHATIDYLSERINE DECARBOXYLASE PROENZYME, MITOCHONDRIAL"/>
    <property type="match status" value="1"/>
</dbReference>
<dbReference type="HAMAP" id="MF_00662">
    <property type="entry name" value="PS_decarb_PSD_B_type1"/>
    <property type="match status" value="1"/>
</dbReference>
<feature type="site" description="Cleavage (non-hydrolytic); by autocatalysis" evidence="12">
    <location>
        <begin position="272"/>
        <end position="273"/>
    </location>
</feature>
<evidence type="ECO:0000256" key="10">
    <source>
        <dbReference type="ARBA" id="ARBA00023264"/>
    </source>
</evidence>
<gene>
    <name evidence="12" type="primary">psd</name>
    <name evidence="13" type="ORF">BECKMB1821G_GA0114241_105816</name>
</gene>
<dbReference type="InterPro" id="IPR003817">
    <property type="entry name" value="PS_Dcarbxylase"/>
</dbReference>
<keyword evidence="4 12" id="KW-0210">Decarboxylase</keyword>
<proteinExistence type="inferred from homology"/>
<accession>A0A450XLA9</accession>
<sequence length="318" mass="35276">MNPSHSPPPDSSHRSASFSDYVKAIPQYLYPQHLLSALMRRIARVRSPWIKERQIRWFIRRYRVDMAETLNPNPASYADFNDFFTRALTPQARAIPGNEYMASPADGWISLFGTLDGKGIVQAKGHRYTVTELLGGNTHDAEAFAAPFIDGQFITIYLSPSDYHRVHMPVAGRLRGMRYLPGRLFSVNAATTRVIPRLFMRNERVIMVFDTATGPLALVMVGAIFVGGIETVWAGPITPSHGQSTSIWQYDQSRHPELTFQQGQEIARFNMGSTVILLSPPGSVDWAPSLQAGAPLRMGAPIGVMPNPIKPEPGATML</sequence>
<evidence type="ECO:0000256" key="5">
    <source>
        <dbReference type="ARBA" id="ARBA00023098"/>
    </source>
</evidence>
<comment type="similarity">
    <text evidence="12">Belongs to the phosphatidylserine decarboxylase family. PSD-B subfamily. Prokaryotic type I sub-subfamily.</text>
</comment>
<comment type="subunit">
    <text evidence="12">Heterodimer of a large membrane-associated beta subunit and a small pyruvoyl-containing alpha subunit.</text>
</comment>
<dbReference type="UniPathway" id="UPA00558">
    <property type="reaction ID" value="UER00616"/>
</dbReference>
<dbReference type="GO" id="GO:0005886">
    <property type="term" value="C:plasma membrane"/>
    <property type="evidence" value="ECO:0007669"/>
    <property type="project" value="UniProtKB-SubCell"/>
</dbReference>
<evidence type="ECO:0000256" key="3">
    <source>
        <dbReference type="ARBA" id="ARBA00022516"/>
    </source>
</evidence>
<evidence type="ECO:0000256" key="7">
    <source>
        <dbReference type="ARBA" id="ARBA00023145"/>
    </source>
</evidence>
<dbReference type="EC" id="4.1.1.65" evidence="12"/>
<keyword evidence="11 12" id="KW-0670">Pyruvate</keyword>
<evidence type="ECO:0000313" key="13">
    <source>
        <dbReference type="EMBL" id="VFK30057.1"/>
    </source>
</evidence>
<protein>
    <recommendedName>
        <fullName evidence="12">Phosphatidylserine decarboxylase proenzyme</fullName>
        <ecNumber evidence="12">4.1.1.65</ecNumber>
    </recommendedName>
    <component>
        <recommendedName>
            <fullName evidence="12">Phosphatidylserine decarboxylase alpha chain</fullName>
        </recommendedName>
    </component>
    <component>
        <recommendedName>
            <fullName evidence="12">Phosphatidylserine decarboxylase beta chain</fullName>
        </recommendedName>
    </component>
</protein>
<comment type="catalytic activity">
    <reaction evidence="12">
        <text>a 1,2-diacyl-sn-glycero-3-phospho-L-serine + H(+) = a 1,2-diacyl-sn-glycero-3-phosphoethanolamine + CO2</text>
        <dbReference type="Rhea" id="RHEA:20828"/>
        <dbReference type="ChEBI" id="CHEBI:15378"/>
        <dbReference type="ChEBI" id="CHEBI:16526"/>
        <dbReference type="ChEBI" id="CHEBI:57262"/>
        <dbReference type="ChEBI" id="CHEBI:64612"/>
        <dbReference type="EC" id="4.1.1.65"/>
    </reaction>
</comment>
<evidence type="ECO:0000256" key="12">
    <source>
        <dbReference type="HAMAP-Rule" id="MF_00662"/>
    </source>
</evidence>
<evidence type="ECO:0000256" key="11">
    <source>
        <dbReference type="ARBA" id="ARBA00023317"/>
    </source>
</evidence>
<feature type="modified residue" description="Pyruvic acid (Ser); by autocatalysis" evidence="12">
    <location>
        <position position="273"/>
    </location>
</feature>
<comment type="cofactor">
    <cofactor evidence="12">
        <name>pyruvate</name>
        <dbReference type="ChEBI" id="CHEBI:15361"/>
    </cofactor>
    <text evidence="12">Binds 1 pyruvoyl group covalently per subunit.</text>
</comment>
<comment type="function">
    <text evidence="12">Catalyzes the formation of phosphatidylethanolamine (PtdEtn) from phosphatidylserine (PtdSer).</text>
</comment>
<evidence type="ECO:0000256" key="8">
    <source>
        <dbReference type="ARBA" id="ARBA00023209"/>
    </source>
</evidence>
<feature type="active site" description="Charge relay system; for autoendoproteolytic cleavage activity" evidence="12">
    <location>
        <position position="106"/>
    </location>
</feature>
<feature type="active site" description="Charge relay system; for autoendoproteolytic cleavage activity" evidence="12">
    <location>
        <position position="167"/>
    </location>
</feature>
<comment type="pathway">
    <text evidence="12">Phospholipid metabolism; phosphatidylethanolamine biosynthesis; phosphatidylethanolamine from CDP-diacylglycerol: step 2/2.</text>
</comment>
<dbReference type="Pfam" id="PF02666">
    <property type="entry name" value="PS_Dcarbxylase"/>
    <property type="match status" value="1"/>
</dbReference>
<feature type="chain" id="PRO_5023488257" description="Phosphatidylserine decarboxylase beta chain" evidence="12">
    <location>
        <begin position="1"/>
        <end position="272"/>
    </location>
</feature>
<keyword evidence="10 12" id="KW-1208">Phospholipid metabolism</keyword>
<feature type="active site" description="Charge relay system; for autoendoproteolytic cleavage activity" evidence="12">
    <location>
        <position position="273"/>
    </location>
</feature>
<keyword evidence="2 12" id="KW-1003">Cell membrane</keyword>
<dbReference type="InterPro" id="IPR033177">
    <property type="entry name" value="PSD-B"/>
</dbReference>
<name>A0A450XLA9_9GAMM</name>
<evidence type="ECO:0000256" key="4">
    <source>
        <dbReference type="ARBA" id="ARBA00022793"/>
    </source>
</evidence>
<keyword evidence="8 12" id="KW-0594">Phospholipid biosynthesis</keyword>
<keyword evidence="5 12" id="KW-0443">Lipid metabolism</keyword>
<feature type="chain" id="PRO_5023488258" description="Phosphatidylserine decarboxylase alpha chain" evidence="12">
    <location>
        <begin position="273"/>
        <end position="318"/>
    </location>
</feature>
<evidence type="ECO:0000256" key="9">
    <source>
        <dbReference type="ARBA" id="ARBA00023239"/>
    </source>
</evidence>
<keyword evidence="6 12" id="KW-0472">Membrane</keyword>
<evidence type="ECO:0000256" key="2">
    <source>
        <dbReference type="ARBA" id="ARBA00022475"/>
    </source>
</evidence>
<dbReference type="GO" id="GO:0004609">
    <property type="term" value="F:phosphatidylserine decarboxylase activity"/>
    <property type="evidence" value="ECO:0007669"/>
    <property type="project" value="UniProtKB-UniRule"/>
</dbReference>
<dbReference type="GO" id="GO:0006646">
    <property type="term" value="P:phosphatidylethanolamine biosynthetic process"/>
    <property type="evidence" value="ECO:0007669"/>
    <property type="project" value="UniProtKB-UniRule"/>
</dbReference>